<sequence length="158" mass="17712">MAQRTLGAIALILPLAACTPNPDRLPTPARNFYYVIEDDAQQLEYVKLKESERQGFLEGVGLWQRWLELSSEERDAAETSEIKVGFKEFAAHMAWGLPAAIRDIEARGRVVHYQTFIRCTSGPKIGDYVRTNTDCDGTSSEVELAVENGTVTEIKYLD</sequence>
<proteinExistence type="predicted"/>
<comment type="caution">
    <text evidence="1">The sequence shown here is derived from an EMBL/GenBank/DDBJ whole genome shotgun (WGS) entry which is preliminary data.</text>
</comment>
<evidence type="ECO:0000313" key="1">
    <source>
        <dbReference type="EMBL" id="PRQ05926.1"/>
    </source>
</evidence>
<gene>
    <name evidence="1" type="ORF">ENSA7_43420</name>
</gene>
<name>A0A2S9YLK1_9BACT</name>
<accession>A0A2S9YLK1</accession>
<dbReference type="AlphaFoldDB" id="A0A2S9YLK1"/>
<organism evidence="1 2">
    <name type="scientific">Enhygromyxa salina</name>
    <dbReference type="NCBI Taxonomy" id="215803"/>
    <lineage>
        <taxon>Bacteria</taxon>
        <taxon>Pseudomonadati</taxon>
        <taxon>Myxococcota</taxon>
        <taxon>Polyangia</taxon>
        <taxon>Nannocystales</taxon>
        <taxon>Nannocystaceae</taxon>
        <taxon>Enhygromyxa</taxon>
    </lineage>
</organism>
<evidence type="ECO:0000313" key="2">
    <source>
        <dbReference type="Proteomes" id="UP000238823"/>
    </source>
</evidence>
<dbReference type="Proteomes" id="UP000238823">
    <property type="component" value="Unassembled WGS sequence"/>
</dbReference>
<reference evidence="1 2" key="1">
    <citation type="submission" date="2018-03" db="EMBL/GenBank/DDBJ databases">
        <title>Draft Genome Sequences of the Obligatory Marine Myxobacteria Enhygromyxa salina SWB007.</title>
        <authorList>
            <person name="Poehlein A."/>
            <person name="Moghaddam J.A."/>
            <person name="Harms H."/>
            <person name="Alanjari M."/>
            <person name="Koenig G.M."/>
            <person name="Daniel R."/>
            <person name="Schaeberle T.F."/>
        </authorList>
    </citation>
    <scope>NUCLEOTIDE SEQUENCE [LARGE SCALE GENOMIC DNA]</scope>
    <source>
        <strain evidence="1 2">SWB007</strain>
    </source>
</reference>
<protein>
    <submittedName>
        <fullName evidence="1">Uncharacterized protein</fullName>
    </submittedName>
</protein>
<dbReference type="EMBL" id="PVNL01000088">
    <property type="protein sequence ID" value="PRQ05926.1"/>
    <property type="molecule type" value="Genomic_DNA"/>
</dbReference>
<dbReference type="OrthoDB" id="5511869at2"/>
<dbReference type="RefSeq" id="WP_106091275.1">
    <property type="nucleotide sequence ID" value="NZ_PVNL01000088.1"/>
</dbReference>